<feature type="transmembrane region" description="Helical" evidence="2">
    <location>
        <begin position="222"/>
        <end position="247"/>
    </location>
</feature>
<organism evidence="4 5">
    <name type="scientific">Trametes cubensis</name>
    <dbReference type="NCBI Taxonomy" id="1111947"/>
    <lineage>
        <taxon>Eukaryota</taxon>
        <taxon>Fungi</taxon>
        <taxon>Dikarya</taxon>
        <taxon>Basidiomycota</taxon>
        <taxon>Agaricomycotina</taxon>
        <taxon>Agaricomycetes</taxon>
        <taxon>Polyporales</taxon>
        <taxon>Polyporaceae</taxon>
        <taxon>Trametes</taxon>
    </lineage>
</organism>
<keyword evidence="2" id="KW-0472">Membrane</keyword>
<evidence type="ECO:0000313" key="5">
    <source>
        <dbReference type="Proteomes" id="UP001215151"/>
    </source>
</evidence>
<evidence type="ECO:0008006" key="6">
    <source>
        <dbReference type="Google" id="ProtNLM"/>
    </source>
</evidence>
<dbReference type="Proteomes" id="UP001215151">
    <property type="component" value="Unassembled WGS sequence"/>
</dbReference>
<feature type="region of interest" description="Disordered" evidence="1">
    <location>
        <begin position="279"/>
        <end position="334"/>
    </location>
</feature>
<feature type="compositionally biased region" description="Basic and acidic residues" evidence="1">
    <location>
        <begin position="401"/>
        <end position="413"/>
    </location>
</feature>
<gene>
    <name evidence="4" type="ORF">ONZ51_g4083</name>
</gene>
<feature type="compositionally biased region" description="Low complexity" evidence="1">
    <location>
        <begin position="308"/>
        <end position="328"/>
    </location>
</feature>
<proteinExistence type="predicted"/>
<feature type="chain" id="PRO_5042170864" description="Transmembrane protein" evidence="3">
    <location>
        <begin position="27"/>
        <end position="413"/>
    </location>
</feature>
<keyword evidence="3" id="KW-0732">Signal</keyword>
<reference evidence="4" key="1">
    <citation type="submission" date="2022-11" db="EMBL/GenBank/DDBJ databases">
        <title>Genome Sequence of Cubamyces cubensis.</title>
        <authorList>
            <person name="Buettner E."/>
        </authorList>
    </citation>
    <scope>NUCLEOTIDE SEQUENCE</scope>
    <source>
        <strain evidence="4">MPL-01</strain>
    </source>
</reference>
<keyword evidence="2" id="KW-1133">Transmembrane helix</keyword>
<protein>
    <recommendedName>
        <fullName evidence="6">Transmembrane protein</fullName>
    </recommendedName>
</protein>
<dbReference type="Gene3D" id="2.60.120.260">
    <property type="entry name" value="Galactose-binding domain-like"/>
    <property type="match status" value="1"/>
</dbReference>
<keyword evidence="5" id="KW-1185">Reference proteome</keyword>
<evidence type="ECO:0000256" key="3">
    <source>
        <dbReference type="SAM" id="SignalP"/>
    </source>
</evidence>
<feature type="region of interest" description="Disordered" evidence="1">
    <location>
        <begin position="348"/>
        <end position="367"/>
    </location>
</feature>
<comment type="caution">
    <text evidence="4">The sequence shown here is derived from an EMBL/GenBank/DDBJ whole genome shotgun (WGS) entry which is preliminary data.</text>
</comment>
<keyword evidence="2" id="KW-0812">Transmembrane</keyword>
<feature type="region of interest" description="Disordered" evidence="1">
    <location>
        <begin position="388"/>
        <end position="413"/>
    </location>
</feature>
<evidence type="ECO:0000256" key="2">
    <source>
        <dbReference type="SAM" id="Phobius"/>
    </source>
</evidence>
<dbReference type="AlphaFoldDB" id="A0AAD7TX32"/>
<dbReference type="EMBL" id="JAPEVG010000076">
    <property type="protein sequence ID" value="KAJ8487596.1"/>
    <property type="molecule type" value="Genomic_DNA"/>
</dbReference>
<sequence>MLRTMSSSRIAHAFVTTLSLMLAVSAILVNHTIDDQAALDPAVLYYSYGWQPGQTCPSCLIPPGVIDSSKAYDGTWYYTGVTPTAIVASFTGSAVYVYNILPNTVPSHAMTIANLSFNIDGVDVGQFVHIPDSTSTVLYNVSVFAAAGLANAAHILTISVQGENASHILFDYLVYTSDEPGAQNASQTSSIPYSSISLLSGGSAPVPISSSSHPPPSAPTPVGVIVGGVIGGVATLLLAALLSFLLCGSKKHRHLSRALPSALRELSPESDPALFEATREREDRRLEQVSISSSTRPHPHLSQPHLHIAQISPASAVSQPQPSPSSISEVSRTSQCMELPRTSMFSNTASVGASNIDPSKRSGLQSKSDTDIVKLWEEFKMSRDRVTERLRSLRDPPPVYEEPRHVAKKDTSG</sequence>
<accession>A0AAD7TX32</accession>
<name>A0AAD7TX32_9APHY</name>
<evidence type="ECO:0000256" key="1">
    <source>
        <dbReference type="SAM" id="MobiDB-lite"/>
    </source>
</evidence>
<feature type="signal peptide" evidence="3">
    <location>
        <begin position="1"/>
        <end position="26"/>
    </location>
</feature>
<evidence type="ECO:0000313" key="4">
    <source>
        <dbReference type="EMBL" id="KAJ8487596.1"/>
    </source>
</evidence>